<keyword evidence="1 4" id="KW-0238">DNA-binding</keyword>
<dbReference type="InterPro" id="IPR005902">
    <property type="entry name" value="HU_DNA-bd_put"/>
</dbReference>
<dbReference type="AlphaFoldDB" id="A0A139LRQ9"/>
<evidence type="ECO:0000256" key="1">
    <source>
        <dbReference type="ARBA" id="ARBA00023125"/>
    </source>
</evidence>
<organism evidence="4">
    <name type="scientific">Bacteroides intestinalis</name>
    <dbReference type="NCBI Taxonomy" id="329854"/>
    <lineage>
        <taxon>Bacteria</taxon>
        <taxon>Pseudomonadati</taxon>
        <taxon>Bacteroidota</taxon>
        <taxon>Bacteroidia</taxon>
        <taxon>Bacteroidales</taxon>
        <taxon>Bacteroidaceae</taxon>
        <taxon>Bacteroides</taxon>
    </lineage>
</organism>
<dbReference type="SUPFAM" id="SSF47729">
    <property type="entry name" value="IHF-like DNA-binding proteins"/>
    <property type="match status" value="1"/>
</dbReference>
<feature type="domain" description="HU" evidence="3">
    <location>
        <begin position="15"/>
        <end position="136"/>
    </location>
</feature>
<feature type="compositionally biased region" description="Gly residues" evidence="2">
    <location>
        <begin position="148"/>
        <end position="162"/>
    </location>
</feature>
<evidence type="ECO:0000313" key="4">
    <source>
        <dbReference type="EMBL" id="KXT54118.1"/>
    </source>
</evidence>
<accession>A0A139LRQ9</accession>
<dbReference type="EMBL" id="LTDF01000046">
    <property type="protein sequence ID" value="KXT54118.1"/>
    <property type="molecule type" value="Genomic_DNA"/>
</dbReference>
<reference evidence="4 5" key="1">
    <citation type="submission" date="2016-02" db="EMBL/GenBank/DDBJ databases">
        <authorList>
            <person name="Wen L."/>
            <person name="He K."/>
            <person name="Yang H."/>
        </authorList>
    </citation>
    <scope>NUCLEOTIDE SEQUENCE [LARGE SCALE GENOMIC DNA]</scope>
    <source>
        <strain evidence="4 5">KLE1704</strain>
    </source>
</reference>
<comment type="caution">
    <text evidence="4">The sequence shown here is derived from an EMBL/GenBank/DDBJ whole genome shotgun (WGS) entry which is preliminary data.</text>
</comment>
<dbReference type="Proteomes" id="UP000070319">
    <property type="component" value="Unassembled WGS sequence"/>
</dbReference>
<dbReference type="Gene3D" id="4.10.520.10">
    <property type="entry name" value="IHF-like DNA-binding proteins"/>
    <property type="match status" value="1"/>
</dbReference>
<dbReference type="PATRIC" id="fig|329854.7.peg.937"/>
<sequence>MIYIHFKNLIDMATSMNYSVVARKNPSKKSEPAKYYALAQASGELDFDEMCEAITGRTTCTETDVRAALAGIIYEAKRALKAGRIVRLGDLGSMQMGVSSKGAEKAEDFTLSMIKKSRINFRPGKGLTDITKTMAYTRVVTRSMQAAGSGGSGEGSGNSGDGGIEDDPLG</sequence>
<proteinExistence type="predicted"/>
<evidence type="ECO:0000256" key="2">
    <source>
        <dbReference type="SAM" id="MobiDB-lite"/>
    </source>
</evidence>
<evidence type="ECO:0000259" key="3">
    <source>
        <dbReference type="Pfam" id="PF18291"/>
    </source>
</evidence>
<dbReference type="InterPro" id="IPR041607">
    <property type="entry name" value="HU-HIG"/>
</dbReference>
<dbReference type="GO" id="GO:0003677">
    <property type="term" value="F:DNA binding"/>
    <property type="evidence" value="ECO:0007669"/>
    <property type="project" value="UniProtKB-KW"/>
</dbReference>
<evidence type="ECO:0000313" key="5">
    <source>
        <dbReference type="Proteomes" id="UP000070319"/>
    </source>
</evidence>
<protein>
    <submittedName>
        <fullName evidence="4">Putative DNA-binding protein</fullName>
    </submittedName>
</protein>
<name>A0A139LRQ9_9BACE</name>
<feature type="region of interest" description="Disordered" evidence="2">
    <location>
        <begin position="145"/>
        <end position="170"/>
    </location>
</feature>
<gene>
    <name evidence="4" type="ORF">HMPREF2531_00930</name>
</gene>
<dbReference type="InterPro" id="IPR010992">
    <property type="entry name" value="IHF-like_DNA-bd_dom_sf"/>
</dbReference>
<dbReference type="NCBIfam" id="TIGR01201">
    <property type="entry name" value="HU_rel"/>
    <property type="match status" value="1"/>
</dbReference>
<dbReference type="Pfam" id="PF18291">
    <property type="entry name" value="HU-HIG"/>
    <property type="match status" value="1"/>
</dbReference>